<protein>
    <submittedName>
        <fullName evidence="14">YegS/Rv2252/BmrU family lipid kinase</fullName>
    </submittedName>
</protein>
<dbReference type="GO" id="GO:0046872">
    <property type="term" value="F:metal ion binding"/>
    <property type="evidence" value="ECO:0007669"/>
    <property type="project" value="UniProtKB-KW"/>
</dbReference>
<keyword evidence="7 14" id="KW-0418">Kinase</keyword>
<dbReference type="NCBIfam" id="TIGR00147">
    <property type="entry name" value="YegS/Rv2252/BmrU family lipid kinase"/>
    <property type="match status" value="1"/>
</dbReference>
<comment type="similarity">
    <text evidence="2">Belongs to the diacylglycerol/lipid kinase family.</text>
</comment>
<comment type="cofactor">
    <cofactor evidence="1">
        <name>Mg(2+)</name>
        <dbReference type="ChEBI" id="CHEBI:18420"/>
    </cofactor>
</comment>
<dbReference type="Pfam" id="PF19279">
    <property type="entry name" value="YegS_C"/>
    <property type="match status" value="1"/>
</dbReference>
<evidence type="ECO:0000256" key="5">
    <source>
        <dbReference type="ARBA" id="ARBA00022723"/>
    </source>
</evidence>
<keyword evidence="4" id="KW-0808">Transferase</keyword>
<keyword evidence="6" id="KW-0547">Nucleotide-binding</keyword>
<evidence type="ECO:0000256" key="8">
    <source>
        <dbReference type="ARBA" id="ARBA00022840"/>
    </source>
</evidence>
<keyword evidence="3" id="KW-0444">Lipid biosynthesis</keyword>
<reference evidence="14" key="1">
    <citation type="journal article" date="2023" name="Int. J. Syst. Evol. Microbiol.">
        <title>&lt;i&gt;Holtiella tumoricola&lt;/i&gt; gen. nov. sp. nov., isolated from a human clinical sample.</title>
        <authorList>
            <person name="Allen-Vercoe E."/>
            <person name="Daigneault M.C."/>
            <person name="Vancuren S.J."/>
            <person name="Cochrane K."/>
            <person name="O'Neal L.L."/>
            <person name="Sankaranarayanan K."/>
            <person name="Lawson P.A."/>
        </authorList>
    </citation>
    <scope>NUCLEOTIDE SEQUENCE</scope>
    <source>
        <strain evidence="14">CC70A</strain>
    </source>
</reference>
<keyword evidence="9" id="KW-0460">Magnesium</keyword>
<keyword evidence="8" id="KW-0067">ATP-binding</keyword>
<keyword evidence="11" id="KW-0594">Phospholipid biosynthesis</keyword>
<dbReference type="Proteomes" id="UP001169242">
    <property type="component" value="Unassembled WGS sequence"/>
</dbReference>
<dbReference type="GO" id="GO:0008654">
    <property type="term" value="P:phospholipid biosynthetic process"/>
    <property type="evidence" value="ECO:0007669"/>
    <property type="project" value="UniProtKB-KW"/>
</dbReference>
<dbReference type="InterPro" id="IPR005218">
    <property type="entry name" value="Diacylglycerol/lipid_kinase"/>
</dbReference>
<dbReference type="Pfam" id="PF00781">
    <property type="entry name" value="DAGK_cat"/>
    <property type="match status" value="1"/>
</dbReference>
<evidence type="ECO:0000256" key="1">
    <source>
        <dbReference type="ARBA" id="ARBA00001946"/>
    </source>
</evidence>
<keyword evidence="5" id="KW-0479">Metal-binding</keyword>
<evidence type="ECO:0000313" key="14">
    <source>
        <dbReference type="EMBL" id="MDA3730928.1"/>
    </source>
</evidence>
<dbReference type="PANTHER" id="PTHR12358:SF106">
    <property type="entry name" value="LIPID KINASE YEGS"/>
    <property type="match status" value="1"/>
</dbReference>
<dbReference type="Gene3D" id="3.40.50.10330">
    <property type="entry name" value="Probable inorganic polyphosphate/atp-NAD kinase, domain 1"/>
    <property type="match status" value="1"/>
</dbReference>
<keyword evidence="15" id="KW-1185">Reference proteome</keyword>
<evidence type="ECO:0000256" key="12">
    <source>
        <dbReference type="ARBA" id="ARBA00023264"/>
    </source>
</evidence>
<dbReference type="SMART" id="SM00046">
    <property type="entry name" value="DAGKc"/>
    <property type="match status" value="1"/>
</dbReference>
<dbReference type="AlphaFoldDB" id="A0AA42DL23"/>
<evidence type="ECO:0000256" key="11">
    <source>
        <dbReference type="ARBA" id="ARBA00023209"/>
    </source>
</evidence>
<dbReference type="PANTHER" id="PTHR12358">
    <property type="entry name" value="SPHINGOSINE KINASE"/>
    <property type="match status" value="1"/>
</dbReference>
<dbReference type="EMBL" id="JAQIFT010000017">
    <property type="protein sequence ID" value="MDA3730928.1"/>
    <property type="molecule type" value="Genomic_DNA"/>
</dbReference>
<keyword evidence="10" id="KW-0443">Lipid metabolism</keyword>
<evidence type="ECO:0000256" key="10">
    <source>
        <dbReference type="ARBA" id="ARBA00023098"/>
    </source>
</evidence>
<dbReference type="InterPro" id="IPR017438">
    <property type="entry name" value="ATP-NAD_kinase_N"/>
</dbReference>
<evidence type="ECO:0000313" key="15">
    <source>
        <dbReference type="Proteomes" id="UP001169242"/>
    </source>
</evidence>
<dbReference type="InterPro" id="IPR001206">
    <property type="entry name" value="Diacylglycerol_kinase_cat_dom"/>
</dbReference>
<sequence length="298" mass="33989">MKKAILMYNPKAGNRQIINLVDHIAERLQELGYELRLYRSQSKGSIRKYIVDHLEEKELDLIIVSGGDGTINEVVNGMMQKEIDIPILVLPLGTANDFAYSAHIPNDIEEALNLIECGEIKYVDIGKVNNQYFINVCNMGLFSGISHIVDLELKKKFGKLAYYVKGFEELQNYQAMDLEIELPDIKIRGDYILILVFNGKAAGGFTRLAKNASIEDGEFDIIGIKKVEIHDIPMLFLKVLQGEHLTDPNIDYWVTNRVNIRCYNEEKNFVTDVDGEEGPKFPLSIEAKQNLLRFYLKK</sequence>
<dbReference type="PROSITE" id="PS50146">
    <property type="entry name" value="DAGK"/>
    <property type="match status" value="1"/>
</dbReference>
<evidence type="ECO:0000256" key="7">
    <source>
        <dbReference type="ARBA" id="ARBA00022777"/>
    </source>
</evidence>
<evidence type="ECO:0000256" key="6">
    <source>
        <dbReference type="ARBA" id="ARBA00022741"/>
    </source>
</evidence>
<keyword evidence="12" id="KW-1208">Phospholipid metabolism</keyword>
<proteinExistence type="inferred from homology"/>
<comment type="caution">
    <text evidence="14">The sequence shown here is derived from an EMBL/GenBank/DDBJ whole genome shotgun (WGS) entry which is preliminary data.</text>
</comment>
<dbReference type="InterPro" id="IPR045540">
    <property type="entry name" value="YegS/DAGK_C"/>
</dbReference>
<organism evidence="14 15">
    <name type="scientific">Holtiella tumoricola</name>
    <dbReference type="NCBI Taxonomy" id="3018743"/>
    <lineage>
        <taxon>Bacteria</taxon>
        <taxon>Bacillati</taxon>
        <taxon>Bacillota</taxon>
        <taxon>Clostridia</taxon>
        <taxon>Lachnospirales</taxon>
        <taxon>Cellulosilyticaceae</taxon>
        <taxon>Holtiella</taxon>
    </lineage>
</organism>
<evidence type="ECO:0000256" key="3">
    <source>
        <dbReference type="ARBA" id="ARBA00022516"/>
    </source>
</evidence>
<evidence type="ECO:0000256" key="4">
    <source>
        <dbReference type="ARBA" id="ARBA00022679"/>
    </source>
</evidence>
<evidence type="ECO:0000259" key="13">
    <source>
        <dbReference type="PROSITE" id="PS50146"/>
    </source>
</evidence>
<dbReference type="GO" id="GO:0005524">
    <property type="term" value="F:ATP binding"/>
    <property type="evidence" value="ECO:0007669"/>
    <property type="project" value="UniProtKB-KW"/>
</dbReference>
<feature type="domain" description="DAGKc" evidence="13">
    <location>
        <begin position="1"/>
        <end position="132"/>
    </location>
</feature>
<dbReference type="Gene3D" id="2.60.200.40">
    <property type="match status" value="1"/>
</dbReference>
<name>A0AA42DL23_9FIRM</name>
<evidence type="ECO:0000256" key="9">
    <source>
        <dbReference type="ARBA" id="ARBA00022842"/>
    </source>
</evidence>
<accession>A0AA42DL23</accession>
<dbReference type="GO" id="GO:0005886">
    <property type="term" value="C:plasma membrane"/>
    <property type="evidence" value="ECO:0007669"/>
    <property type="project" value="TreeGrafter"/>
</dbReference>
<dbReference type="InterPro" id="IPR016064">
    <property type="entry name" value="NAD/diacylglycerol_kinase_sf"/>
</dbReference>
<dbReference type="SUPFAM" id="SSF111331">
    <property type="entry name" value="NAD kinase/diacylglycerol kinase-like"/>
    <property type="match status" value="1"/>
</dbReference>
<dbReference type="GO" id="GO:0004143">
    <property type="term" value="F:ATP-dependent diacylglycerol kinase activity"/>
    <property type="evidence" value="ECO:0007669"/>
    <property type="project" value="TreeGrafter"/>
</dbReference>
<dbReference type="InterPro" id="IPR050187">
    <property type="entry name" value="Lipid_Phosphate_FormReg"/>
</dbReference>
<evidence type="ECO:0000256" key="2">
    <source>
        <dbReference type="ARBA" id="ARBA00005983"/>
    </source>
</evidence>
<gene>
    <name evidence="14" type="ORF">PBV87_05360</name>
</gene>
<dbReference type="RefSeq" id="WP_053982813.1">
    <property type="nucleotide sequence ID" value="NZ_JAQIFT010000017.1"/>
</dbReference>